<keyword evidence="4" id="KW-1185">Reference proteome</keyword>
<dbReference type="EMBL" id="CP013002">
    <property type="protein sequence ID" value="ALL13264.1"/>
    <property type="molecule type" value="Genomic_DNA"/>
</dbReference>
<sequence length="326" mass="35556">MDLLLRLLSLFFRGTALMLGVVGTGFALVCLGGVFSDRLDAFSHLSPLWLAMATGAVVTGWIFARGDERKAIVGLGSLGLLACAILMGPELMAAAGSKRLAARPGDLKIIQFNVWHENETPELALRWLLDQDADVVVIVEGGGMAASVTQGLKAYYPFHVTCDGKRYCGTMIFSRKRMLARNGFYPEGHELAGAWATLADPKGAFTVAGIHYVWPIPAGPQQQQGKRLLAAMDRFDRSTTILTGDFNSTPWSFTLKRQDKALGLERRTRALPSWPSGRFSRLANAPAPFLPIDHVYAGKAWKTVSVTRGPALGSDHRPIVVHLRRD</sequence>
<evidence type="ECO:0000313" key="4">
    <source>
        <dbReference type="Proteomes" id="UP000056905"/>
    </source>
</evidence>
<keyword evidence="3" id="KW-0378">Hydrolase</keyword>
<dbReference type="Gene3D" id="3.60.10.10">
    <property type="entry name" value="Endonuclease/exonuclease/phosphatase"/>
    <property type="match status" value="1"/>
</dbReference>
<dbReference type="STRING" id="69395.AQ619_07805"/>
<dbReference type="OrthoDB" id="3808618at2"/>
<keyword evidence="1" id="KW-1133">Transmembrane helix</keyword>
<dbReference type="InterPro" id="IPR036691">
    <property type="entry name" value="Endo/exonu/phosph_ase_sf"/>
</dbReference>
<keyword evidence="3" id="KW-0540">Nuclease</keyword>
<keyword evidence="1" id="KW-0472">Membrane</keyword>
<keyword evidence="1" id="KW-0812">Transmembrane</keyword>
<evidence type="ECO:0000313" key="3">
    <source>
        <dbReference type="EMBL" id="ALL13264.1"/>
    </source>
</evidence>
<gene>
    <name evidence="3" type="ORF">AQ619_07805</name>
</gene>
<protein>
    <submittedName>
        <fullName evidence="3">Endonuclease</fullName>
    </submittedName>
</protein>
<accession>A0A0P0NYS5</accession>
<proteinExistence type="predicted"/>
<dbReference type="Pfam" id="PF03372">
    <property type="entry name" value="Exo_endo_phos"/>
    <property type="match status" value="1"/>
</dbReference>
<dbReference type="KEGG" id="chq:AQ619_07805"/>
<dbReference type="RefSeq" id="WP_062146096.1">
    <property type="nucleotide sequence ID" value="NZ_CP013002.1"/>
</dbReference>
<dbReference type="Proteomes" id="UP000056905">
    <property type="component" value="Chromosome"/>
</dbReference>
<dbReference type="AlphaFoldDB" id="A0A0P0NYS5"/>
<evidence type="ECO:0000259" key="2">
    <source>
        <dbReference type="Pfam" id="PF03372"/>
    </source>
</evidence>
<keyword evidence="3" id="KW-0255">Endonuclease</keyword>
<dbReference type="GO" id="GO:0004519">
    <property type="term" value="F:endonuclease activity"/>
    <property type="evidence" value="ECO:0007669"/>
    <property type="project" value="UniProtKB-KW"/>
</dbReference>
<feature type="transmembrane region" description="Helical" evidence="1">
    <location>
        <begin position="12"/>
        <end position="35"/>
    </location>
</feature>
<feature type="transmembrane region" description="Helical" evidence="1">
    <location>
        <begin position="71"/>
        <end position="89"/>
    </location>
</feature>
<dbReference type="InterPro" id="IPR005135">
    <property type="entry name" value="Endo/exonuclease/phosphatase"/>
</dbReference>
<evidence type="ECO:0000256" key="1">
    <source>
        <dbReference type="SAM" id="Phobius"/>
    </source>
</evidence>
<organism evidence="3 4">
    <name type="scientific">Caulobacter henricii</name>
    <dbReference type="NCBI Taxonomy" id="69395"/>
    <lineage>
        <taxon>Bacteria</taxon>
        <taxon>Pseudomonadati</taxon>
        <taxon>Pseudomonadota</taxon>
        <taxon>Alphaproteobacteria</taxon>
        <taxon>Caulobacterales</taxon>
        <taxon>Caulobacteraceae</taxon>
        <taxon>Caulobacter</taxon>
    </lineage>
</organism>
<dbReference type="SUPFAM" id="SSF56219">
    <property type="entry name" value="DNase I-like"/>
    <property type="match status" value="1"/>
</dbReference>
<reference evidence="3 4" key="1">
    <citation type="submission" date="2015-10" db="EMBL/GenBank/DDBJ databases">
        <title>Conservation of the essential genome among Caulobacter and Brevundimonas species.</title>
        <authorList>
            <person name="Scott D."/>
            <person name="Ely B."/>
        </authorList>
    </citation>
    <scope>NUCLEOTIDE SEQUENCE [LARGE SCALE GENOMIC DNA]</scope>
    <source>
        <strain evidence="3 4">CB4</strain>
    </source>
</reference>
<feature type="transmembrane region" description="Helical" evidence="1">
    <location>
        <begin position="47"/>
        <end position="64"/>
    </location>
</feature>
<name>A0A0P0NYS5_9CAUL</name>
<feature type="domain" description="Endonuclease/exonuclease/phosphatase" evidence="2">
    <location>
        <begin position="110"/>
        <end position="316"/>
    </location>
</feature>